<keyword evidence="4" id="KW-1185">Reference proteome</keyword>
<feature type="region of interest" description="Disordered" evidence="1">
    <location>
        <begin position="241"/>
        <end position="278"/>
    </location>
</feature>
<dbReference type="AlphaFoldDB" id="A0AAD4TDK4"/>
<feature type="compositionally biased region" description="Basic and acidic residues" evidence="1">
    <location>
        <begin position="265"/>
        <end position="278"/>
    </location>
</feature>
<accession>A0AAD4TDK4</accession>
<name>A0AAD4TDK4_9MAGN</name>
<dbReference type="EMBL" id="JAJJMB010002358">
    <property type="protein sequence ID" value="KAI3951868.1"/>
    <property type="molecule type" value="Genomic_DNA"/>
</dbReference>
<organism evidence="3 4">
    <name type="scientific">Papaver atlanticum</name>
    <dbReference type="NCBI Taxonomy" id="357466"/>
    <lineage>
        <taxon>Eukaryota</taxon>
        <taxon>Viridiplantae</taxon>
        <taxon>Streptophyta</taxon>
        <taxon>Embryophyta</taxon>
        <taxon>Tracheophyta</taxon>
        <taxon>Spermatophyta</taxon>
        <taxon>Magnoliopsida</taxon>
        <taxon>Ranunculales</taxon>
        <taxon>Papaveraceae</taxon>
        <taxon>Papaveroideae</taxon>
        <taxon>Papaver</taxon>
    </lineage>
</organism>
<feature type="region of interest" description="Disordered" evidence="1">
    <location>
        <begin position="1"/>
        <end position="22"/>
    </location>
</feature>
<feature type="domain" description="Retrotransposon gag" evidence="2">
    <location>
        <begin position="104"/>
        <end position="199"/>
    </location>
</feature>
<feature type="compositionally biased region" description="Low complexity" evidence="1">
    <location>
        <begin position="9"/>
        <end position="20"/>
    </location>
</feature>
<gene>
    <name evidence="3" type="ORF">MKW98_009220</name>
</gene>
<evidence type="ECO:0000259" key="2">
    <source>
        <dbReference type="Pfam" id="PF03732"/>
    </source>
</evidence>
<reference evidence="3" key="1">
    <citation type="submission" date="2022-04" db="EMBL/GenBank/DDBJ databases">
        <title>A functionally conserved STORR gene fusion in Papaver species that diverged 16.8 million years ago.</title>
        <authorList>
            <person name="Catania T."/>
        </authorList>
    </citation>
    <scope>NUCLEOTIDE SEQUENCE</scope>
    <source>
        <strain evidence="3">S-188037</strain>
    </source>
</reference>
<evidence type="ECO:0000313" key="3">
    <source>
        <dbReference type="EMBL" id="KAI3951868.1"/>
    </source>
</evidence>
<evidence type="ECO:0000313" key="4">
    <source>
        <dbReference type="Proteomes" id="UP001202328"/>
    </source>
</evidence>
<dbReference type="InterPro" id="IPR005162">
    <property type="entry name" value="Retrotrans_gag_dom"/>
</dbReference>
<dbReference type="Proteomes" id="UP001202328">
    <property type="component" value="Unassembled WGS sequence"/>
</dbReference>
<dbReference type="Pfam" id="PF03732">
    <property type="entry name" value="Retrotrans_gag"/>
    <property type="match status" value="1"/>
</dbReference>
<sequence>MSGRRGTRNTRNTQGNENGEAPNFAEMIRLMTEAMTNQTAVLTAFMQNLNGNHNAPPPPVGNKFVRLKPPSFEGSTDPLVVDKWKEDIEKIFVAMRCTPVQRQQLAVFQLSGEARNWWKNASIGLDENTLTYAAFCDRFDTRYIPAIVRHKNIKEFVDLEQVKPMLVDDYLNKYISLQRFAHFMVLEEDKPSRKFENGLGDHIRSKVIIHCFPTFQQVVDSARATEDDWLRNRAIREISKEAKQKAFSNSKQGNIYQNQGNRNKGNGDFRSDRNNSGG</sequence>
<comment type="caution">
    <text evidence="3">The sequence shown here is derived from an EMBL/GenBank/DDBJ whole genome shotgun (WGS) entry which is preliminary data.</text>
</comment>
<feature type="compositionally biased region" description="Polar residues" evidence="1">
    <location>
        <begin position="246"/>
        <end position="264"/>
    </location>
</feature>
<protein>
    <recommendedName>
        <fullName evidence="2">Retrotransposon gag domain-containing protein</fullName>
    </recommendedName>
</protein>
<evidence type="ECO:0000256" key="1">
    <source>
        <dbReference type="SAM" id="MobiDB-lite"/>
    </source>
</evidence>
<proteinExistence type="predicted"/>